<sequence>MAGVIIGYGDETYTTRVGKLFTLEDARYGKLLVEPYVVHVKTSMMAFVKIILRVTGWHELPDQERQWEEVREKS</sequence>
<accession>A0AAP0QUY0</accession>
<protein>
    <submittedName>
        <fullName evidence="1">Uncharacterized protein</fullName>
    </submittedName>
</protein>
<dbReference type="Proteomes" id="UP001428341">
    <property type="component" value="Unassembled WGS sequence"/>
</dbReference>
<dbReference type="EMBL" id="JBCGBO010000003">
    <property type="protein sequence ID" value="KAK9216060.1"/>
    <property type="molecule type" value="Genomic_DNA"/>
</dbReference>
<evidence type="ECO:0000313" key="2">
    <source>
        <dbReference type="Proteomes" id="UP001428341"/>
    </source>
</evidence>
<gene>
    <name evidence="1" type="ORF">WN944_008067</name>
</gene>
<keyword evidence="2" id="KW-1185">Reference proteome</keyword>
<organism evidence="1 2">
    <name type="scientific">Citrus x changshan-huyou</name>
    <dbReference type="NCBI Taxonomy" id="2935761"/>
    <lineage>
        <taxon>Eukaryota</taxon>
        <taxon>Viridiplantae</taxon>
        <taxon>Streptophyta</taxon>
        <taxon>Embryophyta</taxon>
        <taxon>Tracheophyta</taxon>
        <taxon>Spermatophyta</taxon>
        <taxon>Magnoliopsida</taxon>
        <taxon>eudicotyledons</taxon>
        <taxon>Gunneridae</taxon>
        <taxon>Pentapetalae</taxon>
        <taxon>rosids</taxon>
        <taxon>malvids</taxon>
        <taxon>Sapindales</taxon>
        <taxon>Rutaceae</taxon>
        <taxon>Aurantioideae</taxon>
        <taxon>Citrus</taxon>
    </lineage>
</organism>
<dbReference type="AlphaFoldDB" id="A0AAP0QUY0"/>
<proteinExistence type="predicted"/>
<evidence type="ECO:0000313" key="1">
    <source>
        <dbReference type="EMBL" id="KAK9216060.1"/>
    </source>
</evidence>
<comment type="caution">
    <text evidence="1">The sequence shown here is derived from an EMBL/GenBank/DDBJ whole genome shotgun (WGS) entry which is preliminary data.</text>
</comment>
<reference evidence="1 2" key="1">
    <citation type="submission" date="2024-05" db="EMBL/GenBank/DDBJ databases">
        <title>Haplotype-resolved chromosome-level genome assembly of Huyou (Citrus changshanensis).</title>
        <authorList>
            <person name="Miao C."/>
            <person name="Chen W."/>
            <person name="Wu Y."/>
            <person name="Wang L."/>
            <person name="Zhao S."/>
            <person name="Grierson D."/>
            <person name="Xu C."/>
            <person name="Chen K."/>
        </authorList>
    </citation>
    <scope>NUCLEOTIDE SEQUENCE [LARGE SCALE GENOMIC DNA]</scope>
    <source>
        <strain evidence="1">01-14</strain>
        <tissue evidence="1">Leaf</tissue>
    </source>
</reference>
<name>A0AAP0QUY0_9ROSI</name>